<reference evidence="2" key="1">
    <citation type="submission" date="2019-08" db="EMBL/GenBank/DDBJ databases">
        <title>The genome of the North American firefly Photinus pyralis.</title>
        <authorList>
            <consortium name="Photinus pyralis genome working group"/>
            <person name="Fallon T.R."/>
            <person name="Sander Lower S.E."/>
            <person name="Weng J.-K."/>
        </authorList>
    </citation>
    <scope>NUCLEOTIDE SEQUENCE</scope>
    <source>
        <strain evidence="2">TRF0915ILg1</strain>
        <tissue evidence="2">Whole body</tissue>
    </source>
</reference>
<proteinExistence type="predicted"/>
<comment type="caution">
    <text evidence="2">The sequence shown here is derived from an EMBL/GenBank/DDBJ whole genome shotgun (WGS) entry which is preliminary data.</text>
</comment>
<name>A0A8K0CI65_IGNLU</name>
<protein>
    <submittedName>
        <fullName evidence="2">Uncharacterized protein</fullName>
    </submittedName>
</protein>
<dbReference type="EMBL" id="VTPC01081646">
    <property type="protein sequence ID" value="KAF2887814.1"/>
    <property type="molecule type" value="Genomic_DNA"/>
</dbReference>
<feature type="region of interest" description="Disordered" evidence="1">
    <location>
        <begin position="67"/>
        <end position="103"/>
    </location>
</feature>
<evidence type="ECO:0000313" key="2">
    <source>
        <dbReference type="EMBL" id="KAF2887814.1"/>
    </source>
</evidence>
<keyword evidence="3" id="KW-1185">Reference proteome</keyword>
<feature type="compositionally biased region" description="Basic and acidic residues" evidence="1">
    <location>
        <begin position="82"/>
        <end position="103"/>
    </location>
</feature>
<evidence type="ECO:0000313" key="3">
    <source>
        <dbReference type="Proteomes" id="UP000801492"/>
    </source>
</evidence>
<accession>A0A8K0CI65</accession>
<organism evidence="2 3">
    <name type="scientific">Ignelater luminosus</name>
    <name type="common">Cucubano</name>
    <name type="synonym">Pyrophorus luminosus</name>
    <dbReference type="NCBI Taxonomy" id="2038154"/>
    <lineage>
        <taxon>Eukaryota</taxon>
        <taxon>Metazoa</taxon>
        <taxon>Ecdysozoa</taxon>
        <taxon>Arthropoda</taxon>
        <taxon>Hexapoda</taxon>
        <taxon>Insecta</taxon>
        <taxon>Pterygota</taxon>
        <taxon>Neoptera</taxon>
        <taxon>Endopterygota</taxon>
        <taxon>Coleoptera</taxon>
        <taxon>Polyphaga</taxon>
        <taxon>Elateriformia</taxon>
        <taxon>Elateroidea</taxon>
        <taxon>Elateridae</taxon>
        <taxon>Agrypninae</taxon>
        <taxon>Pyrophorini</taxon>
        <taxon>Ignelater</taxon>
    </lineage>
</organism>
<sequence>MCKMLNKITEEGRKVELELDMSKTKVMIIEKQNTKKEIKKVIIENYTCEVVEEFKYLDSVREETKKSQTKVKLVEGNQGGFSKDRDREYRGKSKRQKGMDKDM</sequence>
<evidence type="ECO:0000256" key="1">
    <source>
        <dbReference type="SAM" id="MobiDB-lite"/>
    </source>
</evidence>
<dbReference type="AlphaFoldDB" id="A0A8K0CI65"/>
<gene>
    <name evidence="2" type="ORF">ILUMI_18359</name>
</gene>
<dbReference type="Proteomes" id="UP000801492">
    <property type="component" value="Unassembled WGS sequence"/>
</dbReference>